<organism evidence="1 2">
    <name type="scientific">Rhodomicrobium udaipurense</name>
    <dbReference type="NCBI Taxonomy" id="1202716"/>
    <lineage>
        <taxon>Bacteria</taxon>
        <taxon>Pseudomonadati</taxon>
        <taxon>Pseudomonadota</taxon>
        <taxon>Alphaproteobacteria</taxon>
        <taxon>Hyphomicrobiales</taxon>
        <taxon>Hyphomicrobiaceae</taxon>
        <taxon>Rhodomicrobium</taxon>
    </lineage>
</organism>
<dbReference type="RefSeq" id="WP_013419844.1">
    <property type="nucleotide sequence ID" value="NZ_JAEMUK010000011.1"/>
</dbReference>
<keyword evidence="2" id="KW-1185">Reference proteome</keyword>
<evidence type="ECO:0000313" key="2">
    <source>
        <dbReference type="Proteomes" id="UP000623250"/>
    </source>
</evidence>
<reference evidence="1 2" key="1">
    <citation type="submission" date="2020-12" db="EMBL/GenBank/DDBJ databases">
        <title>Revised draft genomes of Rhodomicrobium vannielii ATCC 17100 and Rhodomicrobium udaipurense JA643.</title>
        <authorList>
            <person name="Conners E.M."/>
            <person name="Davenport E.J."/>
            <person name="Bose A."/>
        </authorList>
    </citation>
    <scope>NUCLEOTIDE SEQUENCE [LARGE SCALE GENOMIC DNA]</scope>
    <source>
        <strain evidence="1 2">JA643</strain>
    </source>
</reference>
<gene>
    <name evidence="1" type="ORF">JDN41_06225</name>
</gene>
<dbReference type="Proteomes" id="UP000623250">
    <property type="component" value="Unassembled WGS sequence"/>
</dbReference>
<dbReference type="EMBL" id="JAEMUK010000011">
    <property type="protein sequence ID" value="MBJ7543151.1"/>
    <property type="molecule type" value="Genomic_DNA"/>
</dbReference>
<evidence type="ECO:0000313" key="1">
    <source>
        <dbReference type="EMBL" id="MBJ7543151.1"/>
    </source>
</evidence>
<accession>A0A8I1GFY1</accession>
<dbReference type="AlphaFoldDB" id="A0A8I1GFY1"/>
<name>A0A8I1GFY1_9HYPH</name>
<comment type="caution">
    <text evidence="1">The sequence shown here is derived from an EMBL/GenBank/DDBJ whole genome shotgun (WGS) entry which is preliminary data.</text>
</comment>
<proteinExistence type="predicted"/>
<protein>
    <submittedName>
        <fullName evidence="1">Uncharacterized protein</fullName>
    </submittedName>
</protein>
<sequence>MKQDMDELFRSLLDGVGTTVDTKNGAVEQSRQLVTAFSRIEDHNVRQELLLLIELVSRMPKVLTTRQDRFSHVGLANLH</sequence>